<sequence length="146" mass="16552">MSRGFQFIENVAHADMAFDAWGDTPSELFMAAGEALLNLMADPFTVGSQWSHEVRLTQASLDELLFEWLSTLVFLKDAEAVVYHEIKADVEEDLDSHTWHIRGMVFGDQIDGKIQELRSDVKAITKHLYEVHAELGKYQARVVVDV</sequence>
<reference evidence="6 7" key="1">
    <citation type="journal article" date="2023" name="ISME J.">
        <title>Cultivation and genomic characterization of novel and ubiquitous marine nitrite-oxidizing bacteria from the Nitrospirales.</title>
        <authorList>
            <person name="Mueller A.J."/>
            <person name="Daebeler A."/>
            <person name="Herbold C.W."/>
            <person name="Kirkegaard R.H."/>
            <person name="Daims H."/>
        </authorList>
    </citation>
    <scope>NUCLEOTIDE SEQUENCE [LARGE SCALE GENOMIC DNA]</scope>
    <source>
        <strain evidence="6 7">EB</strain>
    </source>
</reference>
<dbReference type="SUPFAM" id="SSF69819">
    <property type="entry name" value="MTH1598-like"/>
    <property type="match status" value="1"/>
</dbReference>
<accession>A0ABU3K468</accession>
<protein>
    <submittedName>
        <fullName evidence="6">Archease</fullName>
    </submittedName>
</protein>
<keyword evidence="7" id="KW-1185">Reference proteome</keyword>
<comment type="similarity">
    <text evidence="1">Belongs to the archease family.</text>
</comment>
<evidence type="ECO:0000256" key="2">
    <source>
        <dbReference type="ARBA" id="ARBA00022694"/>
    </source>
</evidence>
<dbReference type="InterPro" id="IPR023572">
    <property type="entry name" value="Archease_dom"/>
</dbReference>
<feature type="domain" description="Archease" evidence="5">
    <location>
        <begin position="6"/>
        <end position="146"/>
    </location>
</feature>
<keyword evidence="2" id="KW-0819">tRNA processing</keyword>
<dbReference type="Pfam" id="PF01951">
    <property type="entry name" value="Archease"/>
    <property type="match status" value="1"/>
</dbReference>
<name>A0ABU3K468_9BACT</name>
<proteinExistence type="inferred from homology"/>
<evidence type="ECO:0000259" key="5">
    <source>
        <dbReference type="Pfam" id="PF01951"/>
    </source>
</evidence>
<dbReference type="Proteomes" id="UP001250932">
    <property type="component" value="Unassembled WGS sequence"/>
</dbReference>
<evidence type="ECO:0000256" key="4">
    <source>
        <dbReference type="ARBA" id="ARBA00022837"/>
    </source>
</evidence>
<evidence type="ECO:0000313" key="7">
    <source>
        <dbReference type="Proteomes" id="UP001250932"/>
    </source>
</evidence>
<keyword evidence="4" id="KW-0106">Calcium</keyword>
<dbReference type="Gene3D" id="3.55.10.10">
    <property type="entry name" value="Archease domain"/>
    <property type="match status" value="1"/>
</dbReference>
<evidence type="ECO:0000256" key="1">
    <source>
        <dbReference type="ARBA" id="ARBA00007963"/>
    </source>
</evidence>
<keyword evidence="3" id="KW-0479">Metal-binding</keyword>
<dbReference type="InterPro" id="IPR036820">
    <property type="entry name" value="Archease_dom_sf"/>
</dbReference>
<comment type="caution">
    <text evidence="6">The sequence shown here is derived from an EMBL/GenBank/DDBJ whole genome shotgun (WGS) entry which is preliminary data.</text>
</comment>
<dbReference type="EMBL" id="JAQOUE010000001">
    <property type="protein sequence ID" value="MDT7041171.1"/>
    <property type="molecule type" value="Genomic_DNA"/>
</dbReference>
<dbReference type="RefSeq" id="WP_313831529.1">
    <property type="nucleotide sequence ID" value="NZ_JAQOUE010000001.1"/>
</dbReference>
<dbReference type="PANTHER" id="PTHR12682">
    <property type="entry name" value="ARCHEASE"/>
    <property type="match status" value="1"/>
</dbReference>
<evidence type="ECO:0000256" key="3">
    <source>
        <dbReference type="ARBA" id="ARBA00022723"/>
    </source>
</evidence>
<organism evidence="6 7">
    <name type="scientific">Candidatus Nitronereus thalassa</name>
    <dbReference type="NCBI Taxonomy" id="3020898"/>
    <lineage>
        <taxon>Bacteria</taxon>
        <taxon>Pseudomonadati</taxon>
        <taxon>Nitrospirota</taxon>
        <taxon>Nitrospiria</taxon>
        <taxon>Nitrospirales</taxon>
        <taxon>Nitrospiraceae</taxon>
        <taxon>Candidatus Nitronereus</taxon>
    </lineage>
</organism>
<dbReference type="PANTHER" id="PTHR12682:SF11">
    <property type="entry name" value="PROTEIN ARCHEASE"/>
    <property type="match status" value="1"/>
</dbReference>
<gene>
    <name evidence="6" type="ORF">PPG34_02335</name>
</gene>
<dbReference type="InterPro" id="IPR002804">
    <property type="entry name" value="Archease"/>
</dbReference>
<evidence type="ECO:0000313" key="6">
    <source>
        <dbReference type="EMBL" id="MDT7041171.1"/>
    </source>
</evidence>